<dbReference type="Pfam" id="PF07726">
    <property type="entry name" value="AAA_3"/>
    <property type="match status" value="1"/>
</dbReference>
<dbReference type="InterPro" id="IPR050764">
    <property type="entry name" value="CbbQ/NirQ/NorQ/GpvN"/>
</dbReference>
<evidence type="ECO:0000259" key="2">
    <source>
        <dbReference type="Pfam" id="PF17863"/>
    </source>
</evidence>
<evidence type="ECO:0000313" key="3">
    <source>
        <dbReference type="EMBL" id="QCY46392.1"/>
    </source>
</evidence>
<dbReference type="GO" id="GO:0016887">
    <property type="term" value="F:ATP hydrolysis activity"/>
    <property type="evidence" value="ECO:0007669"/>
    <property type="project" value="InterPro"/>
</dbReference>
<dbReference type="InterPro" id="IPR027417">
    <property type="entry name" value="P-loop_NTPase"/>
</dbReference>
<evidence type="ECO:0000313" key="4">
    <source>
        <dbReference type="Proteomes" id="UP000307000"/>
    </source>
</evidence>
<feature type="domain" description="ATPase AAA-3" evidence="1">
    <location>
        <begin position="48"/>
        <end position="177"/>
    </location>
</feature>
<gene>
    <name evidence="3" type="ORF">GcLGCM259_0630</name>
</gene>
<accession>A0A5B7WR77</accession>
<dbReference type="PANTHER" id="PTHR42759:SF5">
    <property type="entry name" value="METHANOL DEHYDROGENASE REGULATOR"/>
    <property type="match status" value="1"/>
</dbReference>
<dbReference type="KEGG" id="gcr:GcLGCM259_0630"/>
<dbReference type="RefSeq" id="WP_138925749.1">
    <property type="nucleotide sequence ID" value="NZ_CP034412.1"/>
</dbReference>
<keyword evidence="4" id="KW-1185">Reference proteome</keyword>
<dbReference type="CDD" id="cd00009">
    <property type="entry name" value="AAA"/>
    <property type="match status" value="1"/>
</dbReference>
<dbReference type="Gene3D" id="1.10.8.80">
    <property type="entry name" value="Magnesium chelatase subunit I, C-Terminal domain"/>
    <property type="match status" value="1"/>
</dbReference>
<dbReference type="GO" id="GO:0005524">
    <property type="term" value="F:ATP binding"/>
    <property type="evidence" value="ECO:0007669"/>
    <property type="project" value="InterPro"/>
</dbReference>
<dbReference type="EMBL" id="CP034412">
    <property type="protein sequence ID" value="QCY46392.1"/>
    <property type="molecule type" value="Genomic_DNA"/>
</dbReference>
<dbReference type="Pfam" id="PF17863">
    <property type="entry name" value="AAA_lid_2"/>
    <property type="match status" value="1"/>
</dbReference>
<dbReference type="InterPro" id="IPR041628">
    <property type="entry name" value="ChlI/MoxR_AAA_lid"/>
</dbReference>
<dbReference type="InterPro" id="IPR011703">
    <property type="entry name" value="ATPase_AAA-3"/>
</dbReference>
<dbReference type="Gene3D" id="3.40.50.300">
    <property type="entry name" value="P-loop containing nucleotide triphosphate hydrolases"/>
    <property type="match status" value="1"/>
</dbReference>
<protein>
    <submittedName>
        <fullName evidence="3">ATPase</fullName>
    </submittedName>
</protein>
<feature type="domain" description="ChlI/MoxR AAA lid" evidence="2">
    <location>
        <begin position="240"/>
        <end position="310"/>
    </location>
</feature>
<dbReference type="SUPFAM" id="SSF52540">
    <property type="entry name" value="P-loop containing nucleoside triphosphate hydrolases"/>
    <property type="match status" value="1"/>
</dbReference>
<reference evidence="3 4" key="1">
    <citation type="submission" date="2018-12" db="EMBL/GenBank/DDBJ databases">
        <title>Complete Genome Sequence of Glutamicibacter creatinolyticus strain LGCM259,isolated from an abscess of a 12-year-old mare in Italy.</title>
        <authorList>
            <person name="Santos R.G."/>
            <person name="Silva A.L."/>
            <person name="Seyffert N."/>
            <person name="Castro T.L.P."/>
            <person name="Attili A.R."/>
            <person name="Rifici C."/>
            <person name="Mazzullo G."/>
            <person name="Brenig B."/>
            <person name="Venanzi F."/>
            <person name="Azevedo V."/>
        </authorList>
    </citation>
    <scope>NUCLEOTIDE SEQUENCE [LARGE SCALE GENOMIC DNA]</scope>
    <source>
        <strain evidence="3 4">LGCM 259</strain>
    </source>
</reference>
<proteinExistence type="predicted"/>
<evidence type="ECO:0000259" key="1">
    <source>
        <dbReference type="Pfam" id="PF07726"/>
    </source>
</evidence>
<dbReference type="AlphaFoldDB" id="A0A5B7WR77"/>
<name>A0A5B7WR77_9MICC</name>
<dbReference type="Proteomes" id="UP000307000">
    <property type="component" value="Chromosome"/>
</dbReference>
<dbReference type="PIRSF" id="PIRSF002849">
    <property type="entry name" value="AAA_ATPase_chaperone_MoxR_prd"/>
    <property type="match status" value="1"/>
</dbReference>
<dbReference type="PANTHER" id="PTHR42759">
    <property type="entry name" value="MOXR FAMILY PROTEIN"/>
    <property type="match status" value="1"/>
</dbReference>
<sequence>MSVHQTLPSVDADFGEQCQRIIQGMSAVIDGKPQAIKTALVVLLAGGHLLVEDVPGVGKTLLAKALARSVDGTVNRIQFTPDLLPSDVTGVSVFSPQTQDFTFHPGPVFANIVIADEINRANAKTQAALLECMEELQVTVDSVTHPLQRPFMVIATQNPIDAEGTFALPEAQRDRFMARISMGYPDRAAEISMLCTHHGHDPLAEIGALLGLERLRQMMLQVQRVTVTERLAGYVVDLGRATREHQHVLVGASPRALLQWVRAAKSHAAVCGRDHVLPEDVREVAPMLLGHRLLLTRRALAEGVHPETVVGEVLQHTAVGGAG</sequence>
<organism evidence="3 4">
    <name type="scientific">Glutamicibacter creatinolyticus</name>
    <dbReference type="NCBI Taxonomy" id="162496"/>
    <lineage>
        <taxon>Bacteria</taxon>
        <taxon>Bacillati</taxon>
        <taxon>Actinomycetota</taxon>
        <taxon>Actinomycetes</taxon>
        <taxon>Micrococcales</taxon>
        <taxon>Micrococcaceae</taxon>
        <taxon>Glutamicibacter</taxon>
    </lineage>
</organism>